<dbReference type="Gene3D" id="1.25.40.10">
    <property type="entry name" value="Tetratricopeptide repeat domain"/>
    <property type="match status" value="2"/>
</dbReference>
<dbReference type="CDD" id="cd00082">
    <property type="entry name" value="HisKA"/>
    <property type="match status" value="1"/>
</dbReference>
<proteinExistence type="predicted"/>
<gene>
    <name evidence="7" type="ORF">FPZ42_08460</name>
</gene>
<dbReference type="OrthoDB" id="9810447at2"/>
<dbReference type="PROSITE" id="PS50109">
    <property type="entry name" value="HIS_KIN"/>
    <property type="match status" value="1"/>
</dbReference>
<evidence type="ECO:0000259" key="6">
    <source>
        <dbReference type="PROSITE" id="PS50109"/>
    </source>
</evidence>
<dbReference type="PANTHER" id="PTHR43547">
    <property type="entry name" value="TWO-COMPONENT HISTIDINE KINASE"/>
    <property type="match status" value="1"/>
</dbReference>
<keyword evidence="4" id="KW-0802">TPR repeat</keyword>
<evidence type="ECO:0000256" key="1">
    <source>
        <dbReference type="ARBA" id="ARBA00000085"/>
    </source>
</evidence>
<keyword evidence="5" id="KW-0472">Membrane</keyword>
<dbReference type="InterPro" id="IPR036097">
    <property type="entry name" value="HisK_dim/P_sf"/>
</dbReference>
<feature type="repeat" description="TPR" evidence="4">
    <location>
        <begin position="167"/>
        <end position="200"/>
    </location>
</feature>
<reference evidence="7 8" key="1">
    <citation type="submission" date="2019-07" db="EMBL/GenBank/DDBJ databases">
        <authorList>
            <person name="Kim J."/>
        </authorList>
    </citation>
    <scope>NUCLEOTIDE SEQUENCE [LARGE SCALE GENOMIC DNA]</scope>
    <source>
        <strain evidence="7 8">MJ1a</strain>
    </source>
</reference>
<dbReference type="Pfam" id="PF13424">
    <property type="entry name" value="TPR_12"/>
    <property type="match status" value="2"/>
</dbReference>
<keyword evidence="5" id="KW-0812">Transmembrane</keyword>
<comment type="catalytic activity">
    <reaction evidence="1">
        <text>ATP + protein L-histidine = ADP + protein N-phospho-L-histidine.</text>
        <dbReference type="EC" id="2.7.13.3"/>
    </reaction>
</comment>
<dbReference type="GO" id="GO:0000155">
    <property type="term" value="F:phosphorelay sensor kinase activity"/>
    <property type="evidence" value="ECO:0007669"/>
    <property type="project" value="InterPro"/>
</dbReference>
<keyword evidence="8" id="KW-1185">Reference proteome</keyword>
<dbReference type="Pfam" id="PF02518">
    <property type="entry name" value="HATPase_c"/>
    <property type="match status" value="1"/>
</dbReference>
<dbReference type="RefSeq" id="WP_146270305.1">
    <property type="nucleotide sequence ID" value="NZ_VOEI01000002.1"/>
</dbReference>
<dbReference type="EMBL" id="VOEI01000002">
    <property type="protein sequence ID" value="TWR27055.1"/>
    <property type="molecule type" value="Genomic_DNA"/>
</dbReference>
<evidence type="ECO:0000256" key="2">
    <source>
        <dbReference type="ARBA" id="ARBA00012438"/>
    </source>
</evidence>
<dbReference type="PROSITE" id="PS50005">
    <property type="entry name" value="TPR"/>
    <property type="match status" value="3"/>
</dbReference>
<feature type="repeat" description="TPR" evidence="4">
    <location>
        <begin position="127"/>
        <end position="160"/>
    </location>
</feature>
<dbReference type="SMART" id="SM00388">
    <property type="entry name" value="HisKA"/>
    <property type="match status" value="1"/>
</dbReference>
<dbReference type="SMART" id="SM00387">
    <property type="entry name" value="HATPase_c"/>
    <property type="match status" value="1"/>
</dbReference>
<feature type="repeat" description="TPR" evidence="4">
    <location>
        <begin position="247"/>
        <end position="280"/>
    </location>
</feature>
<dbReference type="Gene3D" id="3.30.565.10">
    <property type="entry name" value="Histidine kinase-like ATPase, C-terminal domain"/>
    <property type="match status" value="1"/>
</dbReference>
<evidence type="ECO:0000256" key="4">
    <source>
        <dbReference type="PROSITE-ProRule" id="PRU00339"/>
    </source>
</evidence>
<dbReference type="InterPro" id="IPR019734">
    <property type="entry name" value="TPR_rpt"/>
</dbReference>
<dbReference type="Proteomes" id="UP000318010">
    <property type="component" value="Unassembled WGS sequence"/>
</dbReference>
<dbReference type="EC" id="2.7.13.3" evidence="2"/>
<keyword evidence="5" id="KW-1133">Transmembrane helix</keyword>
<protein>
    <recommendedName>
        <fullName evidence="2">histidine kinase</fullName>
        <ecNumber evidence="2">2.7.13.3</ecNumber>
    </recommendedName>
</protein>
<feature type="domain" description="Histidine kinase" evidence="6">
    <location>
        <begin position="501"/>
        <end position="716"/>
    </location>
</feature>
<organism evidence="7 8">
    <name type="scientific">Mucilaginibacter achroorhodeus</name>
    <dbReference type="NCBI Taxonomy" id="2599294"/>
    <lineage>
        <taxon>Bacteria</taxon>
        <taxon>Pseudomonadati</taxon>
        <taxon>Bacteroidota</taxon>
        <taxon>Sphingobacteriia</taxon>
        <taxon>Sphingobacteriales</taxon>
        <taxon>Sphingobacteriaceae</taxon>
        <taxon>Mucilaginibacter</taxon>
    </lineage>
</organism>
<dbReference type="SUPFAM" id="SSF55874">
    <property type="entry name" value="ATPase domain of HSP90 chaperone/DNA topoisomerase II/histidine kinase"/>
    <property type="match status" value="1"/>
</dbReference>
<dbReference type="InterPro" id="IPR011990">
    <property type="entry name" value="TPR-like_helical_dom_sf"/>
</dbReference>
<evidence type="ECO:0000313" key="7">
    <source>
        <dbReference type="EMBL" id="TWR27055.1"/>
    </source>
</evidence>
<evidence type="ECO:0000313" key="8">
    <source>
        <dbReference type="Proteomes" id="UP000318010"/>
    </source>
</evidence>
<dbReference type="InterPro" id="IPR004358">
    <property type="entry name" value="Sig_transdc_His_kin-like_C"/>
</dbReference>
<dbReference type="SUPFAM" id="SSF47384">
    <property type="entry name" value="Homodimeric domain of signal transducing histidine kinase"/>
    <property type="match status" value="1"/>
</dbReference>
<evidence type="ECO:0000256" key="5">
    <source>
        <dbReference type="SAM" id="Phobius"/>
    </source>
</evidence>
<sequence>MKNLSLFIVFCLISGHCFAGKHDGEIDSLRLLLRQSTKPAGLSDSVNINRTIELADEFYESAPDSSTFYAKVALAKSQKINYIKGMAAGNRVLGLVNSFKGNYSVAKLNYQQSLAYYTKAKDELGVSDALIGLGRVEDFLGNYDSAIKYYNQSLAIRKKLNNQIKIADSYAMLGITYDNKGDLTKALENYFKSLSIDLKLDNQLSAADNYCNIGVVMQHLELYSKALEYFNKANKLWLRLNDKQGISTAYQNIGEVLLAQKKYTEAYPYFAKASALYHELGDEEGIGLIYYNIGIYHYYTGKPDSAAFYLNKSIVASKKSGITYNLANAYIGMALVKNLEKNFADAYKYSLLAKQSADKIKSLNLRADATLQLSNALAGLNRFKEAYETHSSYLMMRDSLKNDESVQKLASYNQAMQFEDSQRKMARKEAMLIDKLSQQQRTNIIYGIIIVVMTTVLVFYYNAKRKQLKANALLAEKNKEVLEQADKLNDLNHLKDRLIAILAHDLRAPLSTLRSAFSLLISKDVSDEEFVQMVPVVFKKLEHTSDFLDTLLFWINSQVDDINETIRSFCLCEVIKEELELLDDQFRKKNITYLNAVDKGHVVLADPKSIRIVVHNLLTNAIKFSHPDSAIEINAKQVPDCIELIIKDHGVGMSTEQLNRLFAGKVSSQAGTLNEVGTGMGLIFCKDLVEKYRGSIKATSIAGQGSEFSFTLPKDNEIKLQA</sequence>
<dbReference type="InterPro" id="IPR003661">
    <property type="entry name" value="HisK_dim/P_dom"/>
</dbReference>
<comment type="caution">
    <text evidence="7">The sequence shown here is derived from an EMBL/GenBank/DDBJ whole genome shotgun (WGS) entry which is preliminary data.</text>
</comment>
<feature type="transmembrane region" description="Helical" evidence="5">
    <location>
        <begin position="444"/>
        <end position="463"/>
    </location>
</feature>
<evidence type="ECO:0000256" key="3">
    <source>
        <dbReference type="ARBA" id="ARBA00022553"/>
    </source>
</evidence>
<name>A0A563U6U1_9SPHI</name>
<dbReference type="InterPro" id="IPR005467">
    <property type="entry name" value="His_kinase_dom"/>
</dbReference>
<dbReference type="AlphaFoldDB" id="A0A563U6U1"/>
<dbReference type="PANTHER" id="PTHR43547:SF2">
    <property type="entry name" value="HYBRID SIGNAL TRANSDUCTION HISTIDINE KINASE C"/>
    <property type="match status" value="1"/>
</dbReference>
<dbReference type="SMART" id="SM00028">
    <property type="entry name" value="TPR"/>
    <property type="match status" value="5"/>
</dbReference>
<keyword evidence="3" id="KW-0597">Phosphoprotein</keyword>
<dbReference type="PRINTS" id="PR00344">
    <property type="entry name" value="BCTRLSENSOR"/>
</dbReference>
<dbReference type="InterPro" id="IPR003594">
    <property type="entry name" value="HATPase_dom"/>
</dbReference>
<dbReference type="Gene3D" id="1.10.287.130">
    <property type="match status" value="1"/>
</dbReference>
<accession>A0A563U6U1</accession>
<dbReference type="SUPFAM" id="SSF48452">
    <property type="entry name" value="TPR-like"/>
    <property type="match status" value="2"/>
</dbReference>
<dbReference type="InterPro" id="IPR036890">
    <property type="entry name" value="HATPase_C_sf"/>
</dbReference>
<dbReference type="Pfam" id="PF13181">
    <property type="entry name" value="TPR_8"/>
    <property type="match status" value="1"/>
</dbReference>